<proteinExistence type="predicted"/>
<dbReference type="STRING" id="797473.HMPREF9080_01561"/>
<evidence type="ECO:0000313" key="3">
    <source>
        <dbReference type="Proteomes" id="UP000004750"/>
    </source>
</evidence>
<reference evidence="2 3" key="1">
    <citation type="submission" date="2011-08" db="EMBL/GenBank/DDBJ databases">
        <authorList>
            <person name="Weinstock G."/>
            <person name="Sodergren E."/>
            <person name="Clifton S."/>
            <person name="Fulton L."/>
            <person name="Fulton B."/>
            <person name="Courtney L."/>
            <person name="Fronick C."/>
            <person name="Harrison M."/>
            <person name="Strong C."/>
            <person name="Farmer C."/>
            <person name="Delahaunty K."/>
            <person name="Markovic C."/>
            <person name="Hall O."/>
            <person name="Minx P."/>
            <person name="Tomlinson C."/>
            <person name="Mitreva M."/>
            <person name="Hou S."/>
            <person name="Chen J."/>
            <person name="Wollam A."/>
            <person name="Pepin K.H."/>
            <person name="Johnson M."/>
            <person name="Bhonagiri V."/>
            <person name="Zhang X."/>
            <person name="Suruliraj S."/>
            <person name="Warren W."/>
            <person name="Chinwalla A."/>
            <person name="Mardis E.R."/>
            <person name="Wilson R.K."/>
        </authorList>
    </citation>
    <scope>NUCLEOTIDE SEQUENCE [LARGE SCALE GENOMIC DNA]</scope>
    <source>
        <strain evidence="2 3">F0432</strain>
    </source>
</reference>
<dbReference type="AlphaFoldDB" id="G9ZFL2"/>
<accession>G9ZFL2</accession>
<evidence type="ECO:0000313" key="2">
    <source>
        <dbReference type="EMBL" id="EHM53851.1"/>
    </source>
</evidence>
<protein>
    <submittedName>
        <fullName evidence="2">Uncharacterized protein</fullName>
    </submittedName>
</protein>
<dbReference type="EMBL" id="AGCM01000086">
    <property type="protein sequence ID" value="EHM53851.1"/>
    <property type="molecule type" value="Genomic_DNA"/>
</dbReference>
<comment type="caution">
    <text evidence="2">The sequence shown here is derived from an EMBL/GenBank/DDBJ whole genome shotgun (WGS) entry which is preliminary data.</text>
</comment>
<dbReference type="HOGENOM" id="CLU_3231280_0_0_6"/>
<gene>
    <name evidence="2" type="ORF">HMPREF9080_01561</name>
</gene>
<dbReference type="Proteomes" id="UP000004750">
    <property type="component" value="Unassembled WGS sequence"/>
</dbReference>
<sequence>MVRCSSSTSDGRKTVNGGSITHCQAIHHNQNDDIIRRRFHLSK</sequence>
<name>G9ZFL2_9GAMM</name>
<evidence type="ECO:0000256" key="1">
    <source>
        <dbReference type="SAM" id="MobiDB-lite"/>
    </source>
</evidence>
<organism evidence="2 3">
    <name type="scientific">Cardiobacterium valvarum F0432</name>
    <dbReference type="NCBI Taxonomy" id="797473"/>
    <lineage>
        <taxon>Bacteria</taxon>
        <taxon>Pseudomonadati</taxon>
        <taxon>Pseudomonadota</taxon>
        <taxon>Gammaproteobacteria</taxon>
        <taxon>Cardiobacteriales</taxon>
        <taxon>Cardiobacteriaceae</taxon>
        <taxon>Cardiobacterium</taxon>
    </lineage>
</organism>
<feature type="region of interest" description="Disordered" evidence="1">
    <location>
        <begin position="1"/>
        <end position="20"/>
    </location>
</feature>